<reference evidence="4 5" key="1">
    <citation type="submission" date="2016-07" db="EMBL/GenBank/DDBJ databases">
        <title>Pervasive Adenine N6-methylation of Active Genes in Fungi.</title>
        <authorList>
            <consortium name="DOE Joint Genome Institute"/>
            <person name="Mondo S.J."/>
            <person name="Dannebaum R.O."/>
            <person name="Kuo R.C."/>
            <person name="Labutti K."/>
            <person name="Haridas S."/>
            <person name="Kuo A."/>
            <person name="Salamov A."/>
            <person name="Ahrendt S.R."/>
            <person name="Lipzen A."/>
            <person name="Sullivan W."/>
            <person name="Andreopoulos W.B."/>
            <person name="Clum A."/>
            <person name="Lindquist E."/>
            <person name="Daum C."/>
            <person name="Ramamoorthy G.K."/>
            <person name="Gryganskyi A."/>
            <person name="Culley D."/>
            <person name="Magnuson J.K."/>
            <person name="James T.Y."/>
            <person name="O'Malley M.A."/>
            <person name="Stajich J.E."/>
            <person name="Spatafora J.W."/>
            <person name="Visel A."/>
            <person name="Grigoriev I.V."/>
        </authorList>
    </citation>
    <scope>NUCLEOTIDE SEQUENCE [LARGE SCALE GENOMIC DNA]</scope>
    <source>
        <strain evidence="4 5">CBS 129021</strain>
    </source>
</reference>
<dbReference type="SUPFAM" id="SSF57701">
    <property type="entry name" value="Zn2/Cys6 DNA-binding domain"/>
    <property type="match status" value="1"/>
</dbReference>
<evidence type="ECO:0000259" key="3">
    <source>
        <dbReference type="PROSITE" id="PS50048"/>
    </source>
</evidence>
<dbReference type="CDD" id="cd00067">
    <property type="entry name" value="GAL4"/>
    <property type="match status" value="1"/>
</dbReference>
<dbReference type="STRING" id="1141098.A0A1Y2E1T8"/>
<dbReference type="OrthoDB" id="2534600at2759"/>
<evidence type="ECO:0000256" key="1">
    <source>
        <dbReference type="ARBA" id="ARBA00023242"/>
    </source>
</evidence>
<dbReference type="InterPro" id="IPR001138">
    <property type="entry name" value="Zn2Cys6_DnaBD"/>
</dbReference>
<proteinExistence type="predicted"/>
<dbReference type="GO" id="GO:0045944">
    <property type="term" value="P:positive regulation of transcription by RNA polymerase II"/>
    <property type="evidence" value="ECO:0007669"/>
    <property type="project" value="TreeGrafter"/>
</dbReference>
<feature type="region of interest" description="Disordered" evidence="2">
    <location>
        <begin position="131"/>
        <end position="204"/>
    </location>
</feature>
<feature type="compositionally biased region" description="Polar residues" evidence="2">
    <location>
        <begin position="156"/>
        <end position="169"/>
    </location>
</feature>
<dbReference type="SMART" id="SM00066">
    <property type="entry name" value="GAL4"/>
    <property type="match status" value="1"/>
</dbReference>
<accession>A0A1Y2E1T8</accession>
<dbReference type="GeneID" id="63770295"/>
<organism evidence="4 5">
    <name type="scientific">Pseudomassariella vexata</name>
    <dbReference type="NCBI Taxonomy" id="1141098"/>
    <lineage>
        <taxon>Eukaryota</taxon>
        <taxon>Fungi</taxon>
        <taxon>Dikarya</taxon>
        <taxon>Ascomycota</taxon>
        <taxon>Pezizomycotina</taxon>
        <taxon>Sordariomycetes</taxon>
        <taxon>Xylariomycetidae</taxon>
        <taxon>Amphisphaeriales</taxon>
        <taxon>Pseudomassariaceae</taxon>
        <taxon>Pseudomassariella</taxon>
    </lineage>
</organism>
<evidence type="ECO:0000313" key="4">
    <source>
        <dbReference type="EMBL" id="ORY65513.1"/>
    </source>
</evidence>
<dbReference type="InterPro" id="IPR052783">
    <property type="entry name" value="Metabolic/Drug-Res_Regulator"/>
</dbReference>
<dbReference type="Pfam" id="PF00172">
    <property type="entry name" value="Zn_clus"/>
    <property type="match status" value="1"/>
</dbReference>
<dbReference type="GO" id="GO:0000981">
    <property type="term" value="F:DNA-binding transcription factor activity, RNA polymerase II-specific"/>
    <property type="evidence" value="ECO:0007669"/>
    <property type="project" value="InterPro"/>
</dbReference>
<dbReference type="InterPro" id="IPR036864">
    <property type="entry name" value="Zn2-C6_fun-type_DNA-bd_sf"/>
</dbReference>
<keyword evidence="1" id="KW-0539">Nucleus</keyword>
<dbReference type="EMBL" id="MCFJ01000006">
    <property type="protein sequence ID" value="ORY65513.1"/>
    <property type="molecule type" value="Genomic_DNA"/>
</dbReference>
<dbReference type="PROSITE" id="PS50048">
    <property type="entry name" value="ZN2_CY6_FUNGAL_2"/>
    <property type="match status" value="1"/>
</dbReference>
<dbReference type="Proteomes" id="UP000193689">
    <property type="component" value="Unassembled WGS sequence"/>
</dbReference>
<feature type="region of interest" description="Disordered" evidence="2">
    <location>
        <begin position="265"/>
        <end position="302"/>
    </location>
</feature>
<dbReference type="Gene3D" id="4.10.240.10">
    <property type="entry name" value="Zn(2)-C6 fungal-type DNA-binding domain"/>
    <property type="match status" value="1"/>
</dbReference>
<evidence type="ECO:0000313" key="5">
    <source>
        <dbReference type="Proteomes" id="UP000193689"/>
    </source>
</evidence>
<gene>
    <name evidence="4" type="ORF">BCR38DRAFT_198993</name>
</gene>
<dbReference type="PANTHER" id="PTHR47655">
    <property type="entry name" value="QUINIC ACID UTILIZATION ACTIVATOR"/>
    <property type="match status" value="1"/>
</dbReference>
<dbReference type="InParanoid" id="A0A1Y2E1T8"/>
<feature type="region of interest" description="Disordered" evidence="2">
    <location>
        <begin position="1"/>
        <end position="29"/>
    </location>
</feature>
<protein>
    <recommendedName>
        <fullName evidence="3">Zn(2)-C6 fungal-type domain-containing protein</fullName>
    </recommendedName>
</protein>
<dbReference type="PANTHER" id="PTHR47655:SF2">
    <property type="entry name" value="QUINIC ACID UTILIZATION ACTIVATOR"/>
    <property type="match status" value="1"/>
</dbReference>
<dbReference type="RefSeq" id="XP_040716665.1">
    <property type="nucleotide sequence ID" value="XM_040854083.1"/>
</dbReference>
<dbReference type="AlphaFoldDB" id="A0A1Y2E1T8"/>
<feature type="domain" description="Zn(2)-C6 fungal-type" evidence="3">
    <location>
        <begin position="21"/>
        <end position="51"/>
    </location>
</feature>
<name>A0A1Y2E1T8_9PEZI</name>
<sequence length="319" mass="34671">MSDDESDDGRRASKKRKASRACDRCNSQHQPCDNAVPKCSVCERAGADCTYNRPVRKRGPRTGYTAQHGERLWGLVLQTNPGIEDLVLQLLANGTYGDTGISTADYFRNNDHQSELVKRFNESRLGRFVQTGEMPDVPTDKPSLVMQGAVPPTTNPSPSQESQTSSHTKPANGIRERARTSTTSGVRRPSVVSNPHGAPQNPGDIYILSEDVRKQASRSELPQISTYERGLSQGTAQTPGWQSFASHANISHGSDLGMNGFGALVNRQAGNDKPSQPPGVQPGLRSPSAHESQHDASSFDFDFPDATQWSVLSWSPLTS</sequence>
<evidence type="ECO:0000256" key="2">
    <source>
        <dbReference type="SAM" id="MobiDB-lite"/>
    </source>
</evidence>
<comment type="caution">
    <text evidence="4">The sequence shown here is derived from an EMBL/GenBank/DDBJ whole genome shotgun (WGS) entry which is preliminary data.</text>
</comment>
<dbReference type="GO" id="GO:0008270">
    <property type="term" value="F:zinc ion binding"/>
    <property type="evidence" value="ECO:0007669"/>
    <property type="project" value="InterPro"/>
</dbReference>
<keyword evidence="5" id="KW-1185">Reference proteome</keyword>